<dbReference type="SUPFAM" id="SSF51045">
    <property type="entry name" value="WW domain"/>
    <property type="match status" value="1"/>
</dbReference>
<evidence type="ECO:0000256" key="5">
    <source>
        <dbReference type="ARBA" id="ARBA00023235"/>
    </source>
</evidence>
<dbReference type="PROSITE" id="PS00049">
    <property type="entry name" value="RIBOSOMAL_L14"/>
    <property type="match status" value="1"/>
</dbReference>
<feature type="domain" description="WW" evidence="10">
    <location>
        <begin position="113"/>
        <end position="147"/>
    </location>
</feature>
<name>A0A9P5CER2_9HYPO</name>
<dbReference type="Pfam" id="PF00238">
    <property type="entry name" value="Ribosomal_L14"/>
    <property type="match status" value="1"/>
</dbReference>
<dbReference type="PROSITE" id="PS50020">
    <property type="entry name" value="WW_DOMAIN_2"/>
    <property type="match status" value="1"/>
</dbReference>
<dbReference type="GO" id="GO:0005829">
    <property type="term" value="C:cytosol"/>
    <property type="evidence" value="ECO:0007669"/>
    <property type="project" value="TreeGrafter"/>
</dbReference>
<dbReference type="FunFam" id="2.20.70.10:FF:000066">
    <property type="entry name" value="Peptidyl-prolyl cis-trans isomerase"/>
    <property type="match status" value="1"/>
</dbReference>
<evidence type="ECO:0000313" key="12">
    <source>
        <dbReference type="EMBL" id="KAF3075226.1"/>
    </source>
</evidence>
<dbReference type="GO" id="GO:1990904">
    <property type="term" value="C:ribonucleoprotein complex"/>
    <property type="evidence" value="ECO:0007669"/>
    <property type="project" value="UniProtKB-KW"/>
</dbReference>
<keyword evidence="3" id="KW-0689">Ribosomal protein</keyword>
<dbReference type="AlphaFoldDB" id="A0A9P5CER2"/>
<dbReference type="PROSITE" id="PS50198">
    <property type="entry name" value="PPIC_PPIASE_2"/>
    <property type="match status" value="1"/>
</dbReference>
<dbReference type="GO" id="GO:0005840">
    <property type="term" value="C:ribosome"/>
    <property type="evidence" value="ECO:0007669"/>
    <property type="project" value="UniProtKB-KW"/>
</dbReference>
<proteinExistence type="inferred from homology"/>
<comment type="function">
    <text evidence="7">Component of the mitochondrial ribosome (mitoribosome), a dedicated translation machinery responsible for the synthesis of mitochondrial genome-encoded proteins, including at least some of the essential transmembrane subunits of the mitochondrial respiratory chain. The mitoribosomes are attached to the mitochondrial inner membrane and translation products are cotranslationally integrated into the membrane.</text>
</comment>
<evidence type="ECO:0000256" key="7">
    <source>
        <dbReference type="ARBA" id="ARBA00037226"/>
    </source>
</evidence>
<keyword evidence="6" id="KW-0687">Ribonucleoprotein</keyword>
<dbReference type="SMART" id="SM01374">
    <property type="entry name" value="Ribosomal_L14"/>
    <property type="match status" value="1"/>
</dbReference>
<dbReference type="InterPro" id="IPR001202">
    <property type="entry name" value="WW_dom"/>
</dbReference>
<dbReference type="HAMAP" id="MF_01367">
    <property type="entry name" value="Ribosomal_uL14"/>
    <property type="match status" value="1"/>
</dbReference>
<dbReference type="SUPFAM" id="SSF54534">
    <property type="entry name" value="FKBP-like"/>
    <property type="match status" value="1"/>
</dbReference>
<protein>
    <recommendedName>
        <fullName evidence="9">Peptidyl-prolyl cis-trans isomerase</fullName>
        <ecNumber evidence="9">5.2.1.8</ecNumber>
    </recommendedName>
</protein>
<accession>A0A9P5CER2</accession>
<dbReference type="GO" id="GO:0060261">
    <property type="term" value="P:positive regulation of transcription initiation by RNA polymerase II"/>
    <property type="evidence" value="ECO:0007669"/>
    <property type="project" value="UniProtKB-ARBA"/>
</dbReference>
<evidence type="ECO:0000256" key="8">
    <source>
        <dbReference type="PROSITE-ProRule" id="PRU00278"/>
    </source>
</evidence>
<dbReference type="GO" id="GO:0003755">
    <property type="term" value="F:peptidyl-prolyl cis-trans isomerase activity"/>
    <property type="evidence" value="ECO:0007669"/>
    <property type="project" value="UniProtKB-UniRule"/>
</dbReference>
<dbReference type="SMART" id="SM00456">
    <property type="entry name" value="WW"/>
    <property type="match status" value="1"/>
</dbReference>
<evidence type="ECO:0000259" key="11">
    <source>
        <dbReference type="PROSITE" id="PS50198"/>
    </source>
</evidence>
<feature type="domain" description="PpiC" evidence="11">
    <location>
        <begin position="175"/>
        <end position="286"/>
    </location>
</feature>
<evidence type="ECO:0000256" key="1">
    <source>
        <dbReference type="ARBA" id="ARBA00000971"/>
    </source>
</evidence>
<dbReference type="InterPro" id="IPR000218">
    <property type="entry name" value="Ribosomal_uL14"/>
</dbReference>
<dbReference type="EC" id="5.2.1.8" evidence="9"/>
<dbReference type="Pfam" id="PF00639">
    <property type="entry name" value="Rotamase"/>
    <property type="match status" value="1"/>
</dbReference>
<evidence type="ECO:0000259" key="10">
    <source>
        <dbReference type="PROSITE" id="PS50020"/>
    </source>
</evidence>
<dbReference type="CDD" id="cd00201">
    <property type="entry name" value="WW"/>
    <property type="match status" value="1"/>
</dbReference>
<dbReference type="Proteomes" id="UP000801864">
    <property type="component" value="Unassembled WGS sequence"/>
</dbReference>
<evidence type="ECO:0000256" key="2">
    <source>
        <dbReference type="ARBA" id="ARBA00010745"/>
    </source>
</evidence>
<dbReference type="PANTHER" id="PTHR10657:SF4">
    <property type="entry name" value="PEPTIDYL-PROLYL CIS-TRANS ISOMERASE-RELATED"/>
    <property type="match status" value="1"/>
</dbReference>
<keyword evidence="13" id="KW-1185">Reference proteome</keyword>
<keyword evidence="4 8" id="KW-0697">Rotamase</keyword>
<evidence type="ECO:0000256" key="6">
    <source>
        <dbReference type="ARBA" id="ARBA00023274"/>
    </source>
</evidence>
<sequence length="286" mass="31208">MIQLKTMLNCIDNSGAALVECALVVGQKRHARIGDRIVVVVQEQRGSSSSGMAGISAAAKVKRGDIRHAVVVRTRYPTQRRDGTVVRFDDNACVLLNKSGDPVGTRINGAADTGLPPNWEVRHSNSKNLPYYFNSVERTSRWEPPAGTDSEKLKHYMAAHHSAGSRSGAAPGVPEGKIRAAHLLVKHRESRRPSSWREAEITRTKDEAMEIIKAHEKTIRSGAASLGDLAPTESDCSSARKRGDLGYFGRGEMQKEFEDVAFTLKVGELSDVVSTASGLHLIERLE</sequence>
<dbReference type="Pfam" id="PF00397">
    <property type="entry name" value="WW"/>
    <property type="match status" value="1"/>
</dbReference>
<evidence type="ECO:0000313" key="13">
    <source>
        <dbReference type="Proteomes" id="UP000801864"/>
    </source>
</evidence>
<dbReference type="GO" id="GO:0006412">
    <property type="term" value="P:translation"/>
    <property type="evidence" value="ECO:0007669"/>
    <property type="project" value="InterPro"/>
</dbReference>
<dbReference type="GO" id="GO:0003735">
    <property type="term" value="F:structural constituent of ribosome"/>
    <property type="evidence" value="ECO:0007669"/>
    <property type="project" value="InterPro"/>
</dbReference>
<dbReference type="InterPro" id="IPR019972">
    <property type="entry name" value="Ribosomal_uL14_CS"/>
</dbReference>
<dbReference type="InterPro" id="IPR000297">
    <property type="entry name" value="PPIase_PpiC"/>
</dbReference>
<evidence type="ECO:0000256" key="4">
    <source>
        <dbReference type="ARBA" id="ARBA00023110"/>
    </source>
</evidence>
<dbReference type="PANTHER" id="PTHR10657">
    <property type="entry name" value="PEPTIDYL-PROLYL CIS-TRANS ISOMERASE"/>
    <property type="match status" value="1"/>
</dbReference>
<dbReference type="Gene3D" id="3.10.50.40">
    <property type="match status" value="1"/>
</dbReference>
<evidence type="ECO:0000256" key="3">
    <source>
        <dbReference type="ARBA" id="ARBA00022980"/>
    </source>
</evidence>
<dbReference type="Gene3D" id="2.40.150.20">
    <property type="entry name" value="Ribosomal protein L14"/>
    <property type="match status" value="1"/>
</dbReference>
<dbReference type="CDD" id="cd00337">
    <property type="entry name" value="Ribosomal_uL14"/>
    <property type="match status" value="1"/>
</dbReference>
<gene>
    <name evidence="12" type="ORF">CFAM422_002482</name>
</gene>
<dbReference type="FunFam" id="2.40.150.20:FF:000005">
    <property type="entry name" value="50S ribosomal protein L14"/>
    <property type="match status" value="1"/>
</dbReference>
<dbReference type="Gene3D" id="2.20.70.10">
    <property type="match status" value="1"/>
</dbReference>
<reference evidence="12 13" key="1">
    <citation type="submission" date="2018-06" db="EMBL/GenBank/DDBJ databases">
        <title>Genome analysis of cellulolytic fungus Trichoderma lentiforme CFAM-422.</title>
        <authorList>
            <person name="Steindorff A.S."/>
            <person name="Formighieri E.F."/>
            <person name="Midorikawa G.E.O."/>
            <person name="Tamietti M.S."/>
            <person name="Ramos E.Z."/>
            <person name="Silva A.S."/>
            <person name="Bon E.P.S."/>
            <person name="Mendes T.D."/>
            <person name="Damaso M.C.T."/>
            <person name="Favaro L.C.L."/>
        </authorList>
    </citation>
    <scope>NUCLEOTIDE SEQUENCE [LARGE SCALE GENOMIC DNA]</scope>
    <source>
        <strain evidence="12 13">CFAM-422</strain>
    </source>
</reference>
<keyword evidence="5 8" id="KW-0413">Isomerase</keyword>
<dbReference type="InterPro" id="IPR036020">
    <property type="entry name" value="WW_dom_sf"/>
</dbReference>
<dbReference type="SUPFAM" id="SSF50193">
    <property type="entry name" value="Ribosomal protein L14"/>
    <property type="match status" value="1"/>
</dbReference>
<dbReference type="PROSITE" id="PS01159">
    <property type="entry name" value="WW_DOMAIN_1"/>
    <property type="match status" value="1"/>
</dbReference>
<dbReference type="GO" id="GO:0005634">
    <property type="term" value="C:nucleus"/>
    <property type="evidence" value="ECO:0007669"/>
    <property type="project" value="TreeGrafter"/>
</dbReference>
<dbReference type="FunFam" id="3.10.50.40:FF:000026">
    <property type="entry name" value="Peptidyl-prolyl cis-trans isomerase"/>
    <property type="match status" value="1"/>
</dbReference>
<comment type="catalytic activity">
    <reaction evidence="1 9">
        <text>[protein]-peptidylproline (omega=180) = [protein]-peptidylproline (omega=0)</text>
        <dbReference type="Rhea" id="RHEA:16237"/>
        <dbReference type="Rhea" id="RHEA-COMP:10747"/>
        <dbReference type="Rhea" id="RHEA-COMP:10748"/>
        <dbReference type="ChEBI" id="CHEBI:83833"/>
        <dbReference type="ChEBI" id="CHEBI:83834"/>
        <dbReference type="EC" id="5.2.1.8"/>
    </reaction>
</comment>
<dbReference type="InterPro" id="IPR046357">
    <property type="entry name" value="PPIase_dom_sf"/>
</dbReference>
<dbReference type="InterPro" id="IPR036853">
    <property type="entry name" value="Ribosomal_uL14_sf"/>
</dbReference>
<comment type="similarity">
    <text evidence="2">Belongs to the universal ribosomal protein uL14 family.</text>
</comment>
<comment type="caution">
    <text evidence="12">The sequence shown here is derived from an EMBL/GenBank/DDBJ whole genome shotgun (WGS) entry which is preliminary data.</text>
</comment>
<organism evidence="12 13">
    <name type="scientific">Trichoderma lentiforme</name>
    <dbReference type="NCBI Taxonomy" id="1567552"/>
    <lineage>
        <taxon>Eukaryota</taxon>
        <taxon>Fungi</taxon>
        <taxon>Dikarya</taxon>
        <taxon>Ascomycota</taxon>
        <taxon>Pezizomycotina</taxon>
        <taxon>Sordariomycetes</taxon>
        <taxon>Hypocreomycetidae</taxon>
        <taxon>Hypocreales</taxon>
        <taxon>Hypocreaceae</taxon>
        <taxon>Trichoderma</taxon>
    </lineage>
</organism>
<dbReference type="InterPro" id="IPR051370">
    <property type="entry name" value="PPIase_Pin1"/>
</dbReference>
<dbReference type="EMBL" id="QLNT01000003">
    <property type="protein sequence ID" value="KAF3075226.1"/>
    <property type="molecule type" value="Genomic_DNA"/>
</dbReference>
<evidence type="ECO:0000256" key="9">
    <source>
        <dbReference type="RuleBase" id="RU363014"/>
    </source>
</evidence>